<sequence length="130" mass="14984">MKVLKIELLDNEQVLLSTQLHTTLTLEQLLRLLPTLVNAAPEKPLIPSAGKYQRLSEHLTQSNQTEEMLTFQQIETLLGFNLPQSAYKHRAWWSNTLQGHTQAAAWLQVGWKVMKVDEGKVHFIREQEAR</sequence>
<accession>A0ABQ2DJZ7</accession>
<comment type="caution">
    <text evidence="2">The sequence shown here is derived from an EMBL/GenBank/DDBJ whole genome shotgun (WGS) entry which is preliminary data.</text>
</comment>
<dbReference type="Proteomes" id="UP000632222">
    <property type="component" value="Unassembled WGS sequence"/>
</dbReference>
<proteinExistence type="predicted"/>
<evidence type="ECO:0000313" key="3">
    <source>
        <dbReference type="Proteomes" id="UP000632222"/>
    </source>
</evidence>
<dbReference type="EMBL" id="BMOD01000056">
    <property type="protein sequence ID" value="GGJ59793.1"/>
    <property type="molecule type" value="Genomic_DNA"/>
</dbReference>
<reference evidence="3" key="1">
    <citation type="journal article" date="2019" name="Int. J. Syst. Evol. Microbiol.">
        <title>The Global Catalogue of Microorganisms (GCM) 10K type strain sequencing project: providing services to taxonomists for standard genome sequencing and annotation.</title>
        <authorList>
            <consortium name="The Broad Institute Genomics Platform"/>
            <consortium name="The Broad Institute Genome Sequencing Center for Infectious Disease"/>
            <person name="Wu L."/>
            <person name="Ma J."/>
        </authorList>
    </citation>
    <scope>NUCLEOTIDE SEQUENCE [LARGE SCALE GENOMIC DNA]</scope>
    <source>
        <strain evidence="3">JCM 14370</strain>
    </source>
</reference>
<evidence type="ECO:0000313" key="2">
    <source>
        <dbReference type="EMBL" id="GGJ59793.1"/>
    </source>
</evidence>
<dbReference type="Pfam" id="PF24698">
    <property type="entry name" value="DUF7662"/>
    <property type="match status" value="1"/>
</dbReference>
<organism evidence="2 3">
    <name type="scientific">Deinococcus roseus</name>
    <dbReference type="NCBI Taxonomy" id="392414"/>
    <lineage>
        <taxon>Bacteria</taxon>
        <taxon>Thermotogati</taxon>
        <taxon>Deinococcota</taxon>
        <taxon>Deinococci</taxon>
        <taxon>Deinococcales</taxon>
        <taxon>Deinococcaceae</taxon>
        <taxon>Deinococcus</taxon>
    </lineage>
</organism>
<protein>
    <recommendedName>
        <fullName evidence="1">DUF7662 domain-containing protein</fullName>
    </recommendedName>
</protein>
<name>A0ABQ2DJZ7_9DEIO</name>
<evidence type="ECO:0000259" key="1">
    <source>
        <dbReference type="Pfam" id="PF24698"/>
    </source>
</evidence>
<feature type="domain" description="DUF7662" evidence="1">
    <location>
        <begin position="52"/>
        <end position="121"/>
    </location>
</feature>
<dbReference type="RefSeq" id="WP_189009537.1">
    <property type="nucleotide sequence ID" value="NZ_BMOD01000056.1"/>
</dbReference>
<gene>
    <name evidence="2" type="ORF">GCM10008938_52400</name>
</gene>
<dbReference type="InterPro" id="IPR056079">
    <property type="entry name" value="DUF7662"/>
</dbReference>
<keyword evidence="3" id="KW-1185">Reference proteome</keyword>